<protein>
    <submittedName>
        <fullName evidence="1">Uncharacterized protein</fullName>
    </submittedName>
</protein>
<comment type="caution">
    <text evidence="1">The sequence shown here is derived from an EMBL/GenBank/DDBJ whole genome shotgun (WGS) entry which is preliminary data.</text>
</comment>
<evidence type="ECO:0000313" key="1">
    <source>
        <dbReference type="EMBL" id="KAJ9122617.1"/>
    </source>
</evidence>
<accession>A0ACC2XFC7</accession>
<sequence>MTRRDEGHGDSAVVLHSPVNVAVLRQPSTTAPETNVTCTTVIIRPRSDAASVVQCRELVLASAVAKLPQPSTIAAETNETCTTVIIHPRTAVECRQLVLASAVAKLPQPSTTAAETKVTCTKVIIRPRRAVAPFIGPHHQLVASASFTAAQDEASDVAASISRAEFETPEPVANLPQPSTTAARINVTCTAVVLRLRSAAAPFDESRHSVVASASAPSTTEEEVSGSATVFKPDIDVASISSDSASHARDTPLPQLVEMTVPSLASTTLSAALETPVKMNTRVLGVSQVVKPDTEVTSQVSVLIASVPTTTAIALPPKQIVSAEASGDYSALVGPQSRSDSCGETIIVLNAHIDVPNVNLLPTEANVCTPSATNISTPEDVPVEDTACSDVIAESYEVNEVNEVNIVQSSSTSSPLRDTASRSSTSIALEAVAQVIEPALPTLTASETLDQPGRHDIGAAGSIDQHDAAIEAQQTDTSAIESTSTMTQPLASDPVTTARNEAQGVAANPSRAEPATRQHVTKSTQHSTTAVNTAVIRTSVANGPRKASPSSRSGTRLVASALASLKTNQEAAGSATLVGDTAKVDSPLTTHVRYTQLPQLVEVNAPSPASATSDAVLEAFKTNAKAKSGSKVVKRDTKVASPNATPTSSAPSAAPSALPSKPIVSAGKHADIDQPQKALRSMASETSPKAATTPAPSGSDNPIRQMNGTTHNGFHLAVLATFASIASASTSAQSPRAANHGESVAPLAKNQAGRLVSALLSKPDDQQAKGKGVDIPDPAPPAAQDPNVASTPVNTTARQVVPIDTKAKSTEAVVRDSQGVPEAQLPVQKEGPIYGEDPYAIQKSEVEAAKEGAAPAEGEPERERPKRGCRAGKRVQKARANQAQRELEAGNNVNGALES</sequence>
<name>A0ACC2XFC7_9TREE</name>
<keyword evidence="2" id="KW-1185">Reference proteome</keyword>
<dbReference type="EMBL" id="JASBWU010000004">
    <property type="protein sequence ID" value="KAJ9122617.1"/>
    <property type="molecule type" value="Genomic_DNA"/>
</dbReference>
<evidence type="ECO:0000313" key="2">
    <source>
        <dbReference type="Proteomes" id="UP001243375"/>
    </source>
</evidence>
<reference evidence="1" key="1">
    <citation type="submission" date="2023-04" db="EMBL/GenBank/DDBJ databases">
        <title>Draft Genome sequencing of Naganishia species isolated from polar environments using Oxford Nanopore Technology.</title>
        <authorList>
            <person name="Leo P."/>
            <person name="Venkateswaran K."/>
        </authorList>
    </citation>
    <scope>NUCLEOTIDE SEQUENCE</scope>
    <source>
        <strain evidence="1">MNA-CCFEE 5425</strain>
    </source>
</reference>
<gene>
    <name evidence="1" type="ORF">QFC22_002046</name>
</gene>
<dbReference type="Proteomes" id="UP001243375">
    <property type="component" value="Unassembled WGS sequence"/>
</dbReference>
<organism evidence="1 2">
    <name type="scientific">Naganishia vaughanmartiniae</name>
    <dbReference type="NCBI Taxonomy" id="1424756"/>
    <lineage>
        <taxon>Eukaryota</taxon>
        <taxon>Fungi</taxon>
        <taxon>Dikarya</taxon>
        <taxon>Basidiomycota</taxon>
        <taxon>Agaricomycotina</taxon>
        <taxon>Tremellomycetes</taxon>
        <taxon>Filobasidiales</taxon>
        <taxon>Filobasidiaceae</taxon>
        <taxon>Naganishia</taxon>
    </lineage>
</organism>
<proteinExistence type="predicted"/>